<evidence type="ECO:0000256" key="7">
    <source>
        <dbReference type="ARBA" id="ARBA00022840"/>
    </source>
</evidence>
<evidence type="ECO:0000256" key="1">
    <source>
        <dbReference type="ARBA" id="ARBA00000085"/>
    </source>
</evidence>
<evidence type="ECO:0000256" key="6">
    <source>
        <dbReference type="ARBA" id="ARBA00022777"/>
    </source>
</evidence>
<reference evidence="9" key="1">
    <citation type="submission" date="2016-07" db="EMBL/GenBank/DDBJ databases">
        <title>Microvirga ossetica sp. nov. a new species of rhizobia isolated from root nodules of the legume species Vicia alpestris Steven originated from North Ossetia region in the Caucasus.</title>
        <authorList>
            <person name="Safronova V.I."/>
            <person name="Kuznetsova I.G."/>
            <person name="Sazanova A.L."/>
            <person name="Belimov A."/>
            <person name="Andronov E."/>
            <person name="Osledkin Y.S."/>
            <person name="Onishchuk O.P."/>
            <person name="Kurchak O.N."/>
            <person name="Shaposhnikov A.I."/>
            <person name="Willems A."/>
            <person name="Tikhonovich I.A."/>
        </authorList>
    </citation>
    <scope>NUCLEOTIDE SEQUENCE [LARGE SCALE GENOMIC DNA]</scope>
    <source>
        <strain evidence="9">V5/3M</strain>
        <plasmid evidence="9">unnamed1</plasmid>
    </source>
</reference>
<dbReference type="EC" id="2.7.13.3" evidence="2"/>
<dbReference type="InterPro" id="IPR036890">
    <property type="entry name" value="HATPase_C_sf"/>
</dbReference>
<dbReference type="KEGG" id="moc:BB934_29835"/>
<sequence>MNSNLDGAQPIAPEQGGDAADELAYRLRQQQLSARFGIFALKTRDIDALLQEAVRTCAEGLHSEFCKVMEFLPTEDELVVRAGVGWKPGVVGVARTGTDLDSPSGFALRTGQPVISNHLAEETRFRTPKLLTDHGVRRAINVIIQGDGGAFGILEVDSPTGGRFTEHDLAFMQGFANLLGVAIERQQAEEELRANKALLQQALEEQDVLTREISHRVKNSLQLVAGLLNMQGRASGNEDLCRALADAEARVHTIAQVHDRLWRHNEMRSVDLAEFLGELCAKLQEAAPHFTVGCSIDPVIVPTDLAVPLGLLVNELVTNAFKYAYPEAPGEVWVELTSDSPEQFRLEVMDHGVGLPSDFDPASARSLGMRLVASLSRQLGGRLEWQDARPGTRFVLNLSAQDDNAAR</sequence>
<comment type="catalytic activity">
    <reaction evidence="1">
        <text>ATP + protein L-histidine = ADP + protein N-phospho-L-histidine.</text>
        <dbReference type="EC" id="2.7.13.3"/>
    </reaction>
</comment>
<keyword evidence="4" id="KW-0808">Transferase</keyword>
<keyword evidence="6 9" id="KW-0418">Kinase</keyword>
<evidence type="ECO:0000256" key="2">
    <source>
        <dbReference type="ARBA" id="ARBA00012438"/>
    </source>
</evidence>
<evidence type="ECO:0000313" key="9">
    <source>
        <dbReference type="EMBL" id="ANY82490.1"/>
    </source>
</evidence>
<dbReference type="PANTHER" id="PTHR41523">
    <property type="entry name" value="TWO-COMPONENT SYSTEM SENSOR PROTEIN"/>
    <property type="match status" value="1"/>
</dbReference>
<dbReference type="PANTHER" id="PTHR41523:SF8">
    <property type="entry name" value="ETHYLENE RESPONSE SENSOR PROTEIN"/>
    <property type="match status" value="1"/>
</dbReference>
<keyword evidence="3" id="KW-0597">Phosphoprotein</keyword>
<dbReference type="OrthoDB" id="9767435at2"/>
<dbReference type="RefSeq" id="WP_099513598.1">
    <property type="nucleotide sequence ID" value="NZ_CP016617.1"/>
</dbReference>
<dbReference type="GO" id="GO:0004673">
    <property type="term" value="F:protein histidine kinase activity"/>
    <property type="evidence" value="ECO:0007669"/>
    <property type="project" value="UniProtKB-EC"/>
</dbReference>
<keyword evidence="9" id="KW-0614">Plasmid</keyword>
<geneLocation type="plasmid" evidence="9">
    <name>unnamed1</name>
</geneLocation>
<proteinExistence type="predicted"/>
<feature type="domain" description="Histidine kinase" evidence="8">
    <location>
        <begin position="212"/>
        <end position="402"/>
    </location>
</feature>
<dbReference type="GO" id="GO:0005524">
    <property type="term" value="F:ATP binding"/>
    <property type="evidence" value="ECO:0007669"/>
    <property type="project" value="UniProtKB-KW"/>
</dbReference>
<name>A0A1B2ER96_9HYPH</name>
<keyword evidence="5" id="KW-0547">Nucleotide-binding</keyword>
<gene>
    <name evidence="9" type="ORF">BB934_29835</name>
</gene>
<protein>
    <recommendedName>
        <fullName evidence="2">histidine kinase</fullName>
        <ecNumber evidence="2">2.7.13.3</ecNumber>
    </recommendedName>
</protein>
<dbReference type="Pfam" id="PF01590">
    <property type="entry name" value="GAF"/>
    <property type="match status" value="1"/>
</dbReference>
<evidence type="ECO:0000256" key="3">
    <source>
        <dbReference type="ARBA" id="ARBA00022553"/>
    </source>
</evidence>
<dbReference type="PROSITE" id="PS50109">
    <property type="entry name" value="HIS_KIN"/>
    <property type="match status" value="1"/>
</dbReference>
<dbReference type="SMART" id="SM00387">
    <property type="entry name" value="HATPase_c"/>
    <property type="match status" value="1"/>
</dbReference>
<dbReference type="InterPro" id="IPR011495">
    <property type="entry name" value="Sig_transdc_His_kin_sub2_dim/P"/>
</dbReference>
<dbReference type="Pfam" id="PF02518">
    <property type="entry name" value="HATPase_c"/>
    <property type="match status" value="1"/>
</dbReference>
<dbReference type="AlphaFoldDB" id="A0A1B2ER96"/>
<dbReference type="Pfam" id="PF07568">
    <property type="entry name" value="HisKA_2"/>
    <property type="match status" value="1"/>
</dbReference>
<dbReference type="Gene3D" id="3.30.450.40">
    <property type="match status" value="1"/>
</dbReference>
<dbReference type="EMBL" id="CP016617">
    <property type="protein sequence ID" value="ANY82490.1"/>
    <property type="molecule type" value="Genomic_DNA"/>
</dbReference>
<accession>A0A1B2ER96</accession>
<evidence type="ECO:0000259" key="8">
    <source>
        <dbReference type="PROSITE" id="PS50109"/>
    </source>
</evidence>
<evidence type="ECO:0000256" key="4">
    <source>
        <dbReference type="ARBA" id="ARBA00022679"/>
    </source>
</evidence>
<organism evidence="9">
    <name type="scientific">Microvirga ossetica</name>
    <dbReference type="NCBI Taxonomy" id="1882682"/>
    <lineage>
        <taxon>Bacteria</taxon>
        <taxon>Pseudomonadati</taxon>
        <taxon>Pseudomonadota</taxon>
        <taxon>Alphaproteobacteria</taxon>
        <taxon>Hyphomicrobiales</taxon>
        <taxon>Methylobacteriaceae</taxon>
        <taxon>Microvirga</taxon>
    </lineage>
</organism>
<dbReference type="SMART" id="SM00065">
    <property type="entry name" value="GAF"/>
    <property type="match status" value="1"/>
</dbReference>
<evidence type="ECO:0000256" key="5">
    <source>
        <dbReference type="ARBA" id="ARBA00022741"/>
    </source>
</evidence>
<dbReference type="SUPFAM" id="SSF55874">
    <property type="entry name" value="ATPase domain of HSP90 chaperone/DNA topoisomerase II/histidine kinase"/>
    <property type="match status" value="1"/>
</dbReference>
<dbReference type="InterPro" id="IPR003018">
    <property type="entry name" value="GAF"/>
</dbReference>
<dbReference type="InterPro" id="IPR005467">
    <property type="entry name" value="His_kinase_dom"/>
</dbReference>
<dbReference type="Gene3D" id="3.30.565.10">
    <property type="entry name" value="Histidine kinase-like ATPase, C-terminal domain"/>
    <property type="match status" value="1"/>
</dbReference>
<dbReference type="InterPro" id="IPR003594">
    <property type="entry name" value="HATPase_dom"/>
</dbReference>
<keyword evidence="7" id="KW-0067">ATP-binding</keyword>
<dbReference type="SUPFAM" id="SSF55781">
    <property type="entry name" value="GAF domain-like"/>
    <property type="match status" value="1"/>
</dbReference>
<dbReference type="InterPro" id="IPR029016">
    <property type="entry name" value="GAF-like_dom_sf"/>
</dbReference>